<proteinExistence type="predicted"/>
<dbReference type="EMBL" id="MU863633">
    <property type="protein sequence ID" value="KAK4101963.1"/>
    <property type="molecule type" value="Genomic_DNA"/>
</dbReference>
<evidence type="ECO:0000313" key="3">
    <source>
        <dbReference type="Proteomes" id="UP001305647"/>
    </source>
</evidence>
<organism evidence="2 3">
    <name type="scientific">Parathielavia hyrcaniae</name>
    <dbReference type="NCBI Taxonomy" id="113614"/>
    <lineage>
        <taxon>Eukaryota</taxon>
        <taxon>Fungi</taxon>
        <taxon>Dikarya</taxon>
        <taxon>Ascomycota</taxon>
        <taxon>Pezizomycotina</taxon>
        <taxon>Sordariomycetes</taxon>
        <taxon>Sordariomycetidae</taxon>
        <taxon>Sordariales</taxon>
        <taxon>Chaetomiaceae</taxon>
        <taxon>Parathielavia</taxon>
    </lineage>
</organism>
<comment type="caution">
    <text evidence="2">The sequence shown here is derived from an EMBL/GenBank/DDBJ whole genome shotgun (WGS) entry which is preliminary data.</text>
</comment>
<feature type="compositionally biased region" description="Polar residues" evidence="1">
    <location>
        <begin position="129"/>
        <end position="161"/>
    </location>
</feature>
<reference evidence="2" key="2">
    <citation type="submission" date="2023-05" db="EMBL/GenBank/DDBJ databases">
        <authorList>
            <consortium name="Lawrence Berkeley National Laboratory"/>
            <person name="Steindorff A."/>
            <person name="Hensen N."/>
            <person name="Bonometti L."/>
            <person name="Westerberg I."/>
            <person name="Brannstrom I.O."/>
            <person name="Guillou S."/>
            <person name="Cros-Aarteil S."/>
            <person name="Calhoun S."/>
            <person name="Haridas S."/>
            <person name="Kuo A."/>
            <person name="Mondo S."/>
            <person name="Pangilinan J."/>
            <person name="Riley R."/>
            <person name="Labutti K."/>
            <person name="Andreopoulos B."/>
            <person name="Lipzen A."/>
            <person name="Chen C."/>
            <person name="Yanf M."/>
            <person name="Daum C."/>
            <person name="Ng V."/>
            <person name="Clum A."/>
            <person name="Ohm R."/>
            <person name="Martin F."/>
            <person name="Silar P."/>
            <person name="Natvig D."/>
            <person name="Lalanne C."/>
            <person name="Gautier V."/>
            <person name="Ament-Velasquez S.L."/>
            <person name="Kruys A."/>
            <person name="Hutchinson M.I."/>
            <person name="Powell A.J."/>
            <person name="Barry K."/>
            <person name="Miller A.N."/>
            <person name="Grigoriev I.V."/>
            <person name="Debuchy R."/>
            <person name="Gladieux P."/>
            <person name="Thoren M.H."/>
            <person name="Johannesson H."/>
        </authorList>
    </citation>
    <scope>NUCLEOTIDE SEQUENCE</scope>
    <source>
        <strain evidence="2">CBS 757.83</strain>
    </source>
</reference>
<reference evidence="2" key="1">
    <citation type="journal article" date="2023" name="Mol. Phylogenet. Evol.">
        <title>Genome-scale phylogeny and comparative genomics of the fungal order Sordariales.</title>
        <authorList>
            <person name="Hensen N."/>
            <person name="Bonometti L."/>
            <person name="Westerberg I."/>
            <person name="Brannstrom I.O."/>
            <person name="Guillou S."/>
            <person name="Cros-Aarteil S."/>
            <person name="Calhoun S."/>
            <person name="Haridas S."/>
            <person name="Kuo A."/>
            <person name="Mondo S."/>
            <person name="Pangilinan J."/>
            <person name="Riley R."/>
            <person name="LaButti K."/>
            <person name="Andreopoulos B."/>
            <person name="Lipzen A."/>
            <person name="Chen C."/>
            <person name="Yan M."/>
            <person name="Daum C."/>
            <person name="Ng V."/>
            <person name="Clum A."/>
            <person name="Steindorff A."/>
            <person name="Ohm R.A."/>
            <person name="Martin F."/>
            <person name="Silar P."/>
            <person name="Natvig D.O."/>
            <person name="Lalanne C."/>
            <person name="Gautier V."/>
            <person name="Ament-Velasquez S.L."/>
            <person name="Kruys A."/>
            <person name="Hutchinson M.I."/>
            <person name="Powell A.J."/>
            <person name="Barry K."/>
            <person name="Miller A.N."/>
            <person name="Grigoriev I.V."/>
            <person name="Debuchy R."/>
            <person name="Gladieux P."/>
            <person name="Hiltunen Thoren M."/>
            <person name="Johannesson H."/>
        </authorList>
    </citation>
    <scope>NUCLEOTIDE SEQUENCE</scope>
    <source>
        <strain evidence="2">CBS 757.83</strain>
    </source>
</reference>
<evidence type="ECO:0000313" key="2">
    <source>
        <dbReference type="EMBL" id="KAK4101963.1"/>
    </source>
</evidence>
<accession>A0AAN6Q1X0</accession>
<dbReference type="Proteomes" id="UP001305647">
    <property type="component" value="Unassembled WGS sequence"/>
</dbReference>
<evidence type="ECO:0000256" key="1">
    <source>
        <dbReference type="SAM" id="MobiDB-lite"/>
    </source>
</evidence>
<sequence length="332" mass="36158">MVCDTPNQATNPNPSVGGAEEGVEQGQRRKLAALEDTVALNLNCGVFEVSKRRPKFLTYFEIKPEDLAGQRPHRSSAFAEVALNQDTEELFGDDTFKKADRHNGANSLCAPGVNPLVVAPGHHADNPIALSSSSFERGPSRPSTDDQVPTSQPDSQSTPQATCPIPSVGSASHEGPYSDGAELGEGRKFASFLDAEERRPYAQSLSMDQQLRFSLPDPGSAISNRDMGELMSRDDAFRGAVGHKNAHIVSQDCVEPIKPLVSVPECHISTPGLLYTELPSNDHFRLLEILPGAGEARLQCRMHVCSLYDNRGAYEAISYTWMSDWEGMERFG</sequence>
<gene>
    <name evidence="2" type="ORF">N658DRAFT_530932</name>
</gene>
<feature type="region of interest" description="Disordered" evidence="1">
    <location>
        <begin position="1"/>
        <end position="24"/>
    </location>
</feature>
<feature type="region of interest" description="Disordered" evidence="1">
    <location>
        <begin position="124"/>
        <end position="183"/>
    </location>
</feature>
<feature type="compositionally biased region" description="Polar residues" evidence="1">
    <location>
        <begin position="1"/>
        <end position="14"/>
    </location>
</feature>
<name>A0AAN6Q1X0_9PEZI</name>
<keyword evidence="3" id="KW-1185">Reference proteome</keyword>
<protein>
    <submittedName>
        <fullName evidence="2">Uncharacterized protein</fullName>
    </submittedName>
</protein>
<dbReference type="AlphaFoldDB" id="A0AAN6Q1X0"/>